<accession>A0A3B0ZMB5</accession>
<organism evidence="3">
    <name type="scientific">hydrothermal vent metagenome</name>
    <dbReference type="NCBI Taxonomy" id="652676"/>
    <lineage>
        <taxon>unclassified sequences</taxon>
        <taxon>metagenomes</taxon>
        <taxon>ecological metagenomes</taxon>
    </lineage>
</organism>
<dbReference type="AlphaFoldDB" id="A0A3B0ZMB5"/>
<evidence type="ECO:0000259" key="2">
    <source>
        <dbReference type="Pfam" id="PF12705"/>
    </source>
</evidence>
<feature type="region of interest" description="Disordered" evidence="1">
    <location>
        <begin position="214"/>
        <end position="242"/>
    </location>
</feature>
<protein>
    <recommendedName>
        <fullName evidence="2">PD-(D/E)XK endonuclease-like domain-containing protein</fullName>
    </recommendedName>
</protein>
<gene>
    <name evidence="3" type="ORF">MNBD_GAMMA14-1252</name>
</gene>
<dbReference type="SUPFAM" id="SSF52540">
    <property type="entry name" value="P-loop containing nucleoside triphosphate hydrolases"/>
    <property type="match status" value="1"/>
</dbReference>
<name>A0A3B0ZMB5_9ZZZZ</name>
<evidence type="ECO:0000256" key="1">
    <source>
        <dbReference type="SAM" id="MobiDB-lite"/>
    </source>
</evidence>
<feature type="non-terminal residue" evidence="3">
    <location>
        <position position="1"/>
    </location>
</feature>
<reference evidence="3" key="1">
    <citation type="submission" date="2018-06" db="EMBL/GenBank/DDBJ databases">
        <authorList>
            <person name="Zhirakovskaya E."/>
        </authorList>
    </citation>
    <scope>NUCLEOTIDE SEQUENCE</scope>
</reference>
<dbReference type="Gene3D" id="3.40.50.300">
    <property type="entry name" value="P-loop containing nucleotide triphosphate hydrolases"/>
    <property type="match status" value="1"/>
</dbReference>
<feature type="non-terminal residue" evidence="3">
    <location>
        <position position="394"/>
    </location>
</feature>
<evidence type="ECO:0000313" key="3">
    <source>
        <dbReference type="EMBL" id="VAW81746.1"/>
    </source>
</evidence>
<dbReference type="InterPro" id="IPR038726">
    <property type="entry name" value="PDDEXK_AddAB-type"/>
</dbReference>
<dbReference type="Pfam" id="PF12705">
    <property type="entry name" value="PDDEXK_1"/>
    <property type="match status" value="1"/>
</dbReference>
<proteinExistence type="predicted"/>
<dbReference type="EMBL" id="UOFM01000423">
    <property type="protein sequence ID" value="VAW81746.1"/>
    <property type="molecule type" value="Genomic_DNA"/>
</dbReference>
<dbReference type="InterPro" id="IPR027417">
    <property type="entry name" value="P-loop_NTPase"/>
</dbReference>
<sequence>ALHGLLNQLDQAASPLLSIIEAPHPVGDFLDALNASLDELGARQALQSDAAGQCVLTLLDELHCASRHSTVTLGWREFRDWLGRNLERANFHPPDSGSPVRLLTLEQSRLQRFAAVVLAGCSHDQLPGKPGAQTFFNQRVRSELGLPTWSQTLAERLHHFCRILLSADQVLLTHHREQDGERVAASPWLELLEVFYRNAFGKSLADTSLGTLLKHPQTRPATPDDRPLPAITTRPAPQTRPALVPTHWSASTHQRLIDCPYRFFAADTLRLKPPEEITEALSKADYGSLVHHIIQAFNSDVNGLPGPWQGTLDSTRRDAAQELLRHISLNVFTEAMTENFEARSWYKQWSAVLTKYLDWEIARRAAWPEREAEIKVEQMLSDTLCIGGRIDRLD</sequence>
<feature type="domain" description="PD-(D/E)XK endonuclease-like" evidence="2">
    <location>
        <begin position="247"/>
        <end position="394"/>
    </location>
</feature>